<organism evidence="2 4">
    <name type="scientific">Georgenia halophila</name>
    <dbReference type="NCBI Taxonomy" id="620889"/>
    <lineage>
        <taxon>Bacteria</taxon>
        <taxon>Bacillati</taxon>
        <taxon>Actinomycetota</taxon>
        <taxon>Actinomycetes</taxon>
        <taxon>Micrococcales</taxon>
        <taxon>Bogoriellaceae</taxon>
        <taxon>Georgenia</taxon>
    </lineage>
</organism>
<protein>
    <recommendedName>
        <fullName evidence="5">DUF1778 domain-containing protein</fullName>
    </recommendedName>
</protein>
<sequence>MAACSIRSPSRSPGGARRHPRPRGRRRRASAAPGYAKVLQNDEQLKAALTLKGLDIKDNLPAREYDVLLDLAVRPSSQAASKEVLDAISAEAKKGA</sequence>
<reference evidence="4" key="2">
    <citation type="journal article" date="2019" name="Int. J. Syst. Evol. Microbiol.">
        <title>The Global Catalogue of Microorganisms (GCM) 10K type strain sequencing project: providing services to taxonomists for standard genome sequencing and annotation.</title>
        <authorList>
            <consortium name="The Broad Institute Genomics Platform"/>
            <consortium name="The Broad Institute Genome Sequencing Center for Infectious Disease"/>
            <person name="Wu L."/>
            <person name="Ma J."/>
        </authorList>
    </citation>
    <scope>NUCLEOTIDE SEQUENCE [LARGE SCALE GENOMIC DNA]</scope>
    <source>
        <strain evidence="4">JCM 17810</strain>
    </source>
</reference>
<proteinExistence type="predicted"/>
<dbReference type="Proteomes" id="UP001500622">
    <property type="component" value="Unassembled WGS sequence"/>
</dbReference>
<evidence type="ECO:0000313" key="2">
    <source>
        <dbReference type="EMBL" id="GAA4416998.1"/>
    </source>
</evidence>
<evidence type="ECO:0000313" key="4">
    <source>
        <dbReference type="Proteomes" id="UP001500622"/>
    </source>
</evidence>
<reference evidence="2" key="3">
    <citation type="submission" date="2023-12" db="EMBL/GenBank/DDBJ databases">
        <authorList>
            <person name="Sun Q."/>
            <person name="Inoue M."/>
        </authorList>
    </citation>
    <scope>NUCLEOTIDE SEQUENCE</scope>
    <source>
        <strain evidence="2">JCM 17810</strain>
    </source>
</reference>
<comment type="caution">
    <text evidence="2">The sequence shown here is derived from an EMBL/GenBank/DDBJ whole genome shotgun (WGS) entry which is preliminary data.</text>
</comment>
<dbReference type="EMBL" id="BAABGN010000002">
    <property type="protein sequence ID" value="GAA4416998.1"/>
    <property type="molecule type" value="Genomic_DNA"/>
</dbReference>
<evidence type="ECO:0008006" key="5">
    <source>
        <dbReference type="Google" id="ProtNLM"/>
    </source>
</evidence>
<evidence type="ECO:0000313" key="3">
    <source>
        <dbReference type="EMBL" id="GAA4420574.1"/>
    </source>
</evidence>
<dbReference type="EMBL" id="BAABGN010000004">
    <property type="protein sequence ID" value="GAA4420574.1"/>
    <property type="molecule type" value="Genomic_DNA"/>
</dbReference>
<gene>
    <name evidence="2" type="ORF">GCM10023169_04990</name>
    <name evidence="3" type="ORF">GCM10023169_12600</name>
</gene>
<evidence type="ECO:0000256" key="1">
    <source>
        <dbReference type="SAM" id="MobiDB-lite"/>
    </source>
</evidence>
<feature type="compositionally biased region" description="Basic residues" evidence="1">
    <location>
        <begin position="16"/>
        <end position="29"/>
    </location>
</feature>
<accession>A0ABP8KVM6</accession>
<reference evidence="2" key="1">
    <citation type="journal article" date="2014" name="Int. J. Syst. Evol. Microbiol.">
        <title>Complete genome of a new Firmicutes species belonging to the dominant human colonic microbiota ('Ruminococcus bicirculans') reveals two chromosomes and a selective capacity to utilize plant glucans.</title>
        <authorList>
            <consortium name="NISC Comparative Sequencing Program"/>
            <person name="Wegmann U."/>
            <person name="Louis P."/>
            <person name="Goesmann A."/>
            <person name="Henrissat B."/>
            <person name="Duncan S.H."/>
            <person name="Flint H.J."/>
        </authorList>
    </citation>
    <scope>NUCLEOTIDE SEQUENCE</scope>
    <source>
        <strain evidence="2">JCM 17810</strain>
    </source>
</reference>
<feature type="region of interest" description="Disordered" evidence="1">
    <location>
        <begin position="1"/>
        <end position="36"/>
    </location>
</feature>
<name>A0ABP8KVM6_9MICO</name>
<keyword evidence="4" id="KW-1185">Reference proteome</keyword>